<feature type="signal peptide" evidence="1">
    <location>
        <begin position="1"/>
        <end position="21"/>
    </location>
</feature>
<organism evidence="2 3">
    <name type="scientific">Methylomonas koyamae</name>
    <dbReference type="NCBI Taxonomy" id="702114"/>
    <lineage>
        <taxon>Bacteria</taxon>
        <taxon>Pseudomonadati</taxon>
        <taxon>Pseudomonadota</taxon>
        <taxon>Gammaproteobacteria</taxon>
        <taxon>Methylococcales</taxon>
        <taxon>Methylococcaceae</taxon>
        <taxon>Methylomonas</taxon>
    </lineage>
</organism>
<proteinExistence type="predicted"/>
<protein>
    <submittedName>
        <fullName evidence="2">Uncharacterized protein</fullName>
    </submittedName>
</protein>
<accession>A0A177NRT8</accession>
<sequence length="115" mass="12415">MKPIALLAGLIVMHFAGMTHAGTLNNGEWKPSQCGAKPATPTIDDQDVDAFNKSVAAINDWQQQARVYFECLIKEANADNNVIAESAKREQAAYRQSVEAVGAAAEAAKKKLDKK</sequence>
<dbReference type="RefSeq" id="WP_064039101.1">
    <property type="nucleotide sequence ID" value="NZ_LUUJ01000022.1"/>
</dbReference>
<feature type="chain" id="PRO_5008069487" evidence="1">
    <location>
        <begin position="22"/>
        <end position="115"/>
    </location>
</feature>
<evidence type="ECO:0000313" key="3">
    <source>
        <dbReference type="Proteomes" id="UP000077857"/>
    </source>
</evidence>
<comment type="caution">
    <text evidence="2">The sequence shown here is derived from an EMBL/GenBank/DDBJ whole genome shotgun (WGS) entry which is preliminary data.</text>
</comment>
<keyword evidence="1" id="KW-0732">Signal</keyword>
<dbReference type="OrthoDB" id="5571924at2"/>
<dbReference type="Proteomes" id="UP000077857">
    <property type="component" value="Unassembled WGS sequence"/>
</dbReference>
<dbReference type="AlphaFoldDB" id="A0A177NRT8"/>
<name>A0A177NRT8_9GAMM</name>
<evidence type="ECO:0000256" key="1">
    <source>
        <dbReference type="SAM" id="SignalP"/>
    </source>
</evidence>
<evidence type="ECO:0000313" key="2">
    <source>
        <dbReference type="EMBL" id="OAI20582.1"/>
    </source>
</evidence>
<dbReference type="EMBL" id="LUUJ01000022">
    <property type="protein sequence ID" value="OAI20582.1"/>
    <property type="molecule type" value="Genomic_DNA"/>
</dbReference>
<gene>
    <name evidence="2" type="ORF">A1507_04940</name>
</gene>
<reference evidence="2 3" key="1">
    <citation type="submission" date="2016-03" db="EMBL/GenBank/DDBJ databases">
        <authorList>
            <person name="Ploux O."/>
        </authorList>
    </citation>
    <scope>NUCLEOTIDE SEQUENCE [LARGE SCALE GENOMIC DNA]</scope>
    <source>
        <strain evidence="2 3">R-45378</strain>
    </source>
</reference>